<evidence type="ECO:0000256" key="2">
    <source>
        <dbReference type="ARBA" id="ARBA00004613"/>
    </source>
</evidence>
<dbReference type="PROSITE" id="PS50022">
    <property type="entry name" value="FA58C_3"/>
    <property type="match status" value="2"/>
</dbReference>
<organism evidence="15 16">
    <name type="scientific">Rhodotorula diobovata</name>
    <dbReference type="NCBI Taxonomy" id="5288"/>
    <lineage>
        <taxon>Eukaryota</taxon>
        <taxon>Fungi</taxon>
        <taxon>Dikarya</taxon>
        <taxon>Basidiomycota</taxon>
        <taxon>Pucciniomycotina</taxon>
        <taxon>Microbotryomycetes</taxon>
        <taxon>Sporidiobolales</taxon>
        <taxon>Sporidiobolaceae</taxon>
        <taxon>Rhodotorula</taxon>
    </lineage>
</organism>
<evidence type="ECO:0000256" key="12">
    <source>
        <dbReference type="SAM" id="MobiDB-lite"/>
    </source>
</evidence>
<evidence type="ECO:0000256" key="6">
    <source>
        <dbReference type="ARBA" id="ARBA00023002"/>
    </source>
</evidence>
<feature type="compositionally biased region" description="Basic and acidic residues" evidence="12">
    <location>
        <begin position="713"/>
        <end position="734"/>
    </location>
</feature>
<evidence type="ECO:0000259" key="14">
    <source>
        <dbReference type="PROSITE" id="PS50022"/>
    </source>
</evidence>
<evidence type="ECO:0000256" key="8">
    <source>
        <dbReference type="ARBA" id="ARBA00023033"/>
    </source>
</evidence>
<dbReference type="GO" id="GO:0046872">
    <property type="term" value="F:metal ion binding"/>
    <property type="evidence" value="ECO:0007669"/>
    <property type="project" value="UniProtKB-KW"/>
</dbReference>
<evidence type="ECO:0000256" key="1">
    <source>
        <dbReference type="ARBA" id="ARBA00001973"/>
    </source>
</evidence>
<keyword evidence="5 13" id="KW-0732">Signal</keyword>
<dbReference type="Proteomes" id="UP000311382">
    <property type="component" value="Unassembled WGS sequence"/>
</dbReference>
<evidence type="ECO:0000256" key="3">
    <source>
        <dbReference type="ARBA" id="ARBA00022525"/>
    </source>
</evidence>
<comment type="similarity">
    <text evidence="11">Belongs to the polysaccharide monooxygenase AA14 family.</text>
</comment>
<evidence type="ECO:0000256" key="4">
    <source>
        <dbReference type="ARBA" id="ARBA00022723"/>
    </source>
</evidence>
<dbReference type="InterPro" id="IPR055826">
    <property type="entry name" value="DUF7402"/>
</dbReference>
<keyword evidence="4" id="KW-0479">Metal-binding</keyword>
<evidence type="ECO:0000256" key="10">
    <source>
        <dbReference type="ARBA" id="ARBA00023180"/>
    </source>
</evidence>
<comment type="caution">
    <text evidence="15">The sequence shown here is derived from an EMBL/GenBank/DDBJ whole genome shotgun (WGS) entry which is preliminary data.</text>
</comment>
<dbReference type="STRING" id="5288.A0A5C5FYU7"/>
<keyword evidence="3" id="KW-0964">Secreted</keyword>
<protein>
    <recommendedName>
        <fullName evidence="14">F5/8 type C domain-containing protein</fullName>
    </recommendedName>
</protein>
<keyword evidence="16" id="KW-1185">Reference proteome</keyword>
<dbReference type="Gene3D" id="2.70.50.70">
    <property type="match status" value="1"/>
</dbReference>
<dbReference type="GO" id="GO:0004497">
    <property type="term" value="F:monooxygenase activity"/>
    <property type="evidence" value="ECO:0007669"/>
    <property type="project" value="UniProtKB-KW"/>
</dbReference>
<feature type="region of interest" description="Disordered" evidence="12">
    <location>
        <begin position="680"/>
        <end position="749"/>
    </location>
</feature>
<evidence type="ECO:0000256" key="5">
    <source>
        <dbReference type="ARBA" id="ARBA00022729"/>
    </source>
</evidence>
<sequence length="770" mass="79452">MYKAAALSALFGAGHALAHMSIWTKSMYGVGNGFSYDAGNPAVPLGPDLATQDSWWFRGPEYRALTPMARSDGTVEQLPAGGSITLEIACHTAWTSFGVSPTVPGSALDACPDNVGAYHAGDPGAANIDTSLVSGCALAIADVDDISKVTMDNLAVFSVQHQCVQQKMTSFDIPAKMPACTGSKCICGWFWLANNGTGNFYMTAFDCAVTNSPADALPIAPPQNPVFCRDDPSSCTSGSKRPIYAYNSPSNVPWIDNYNRAGYHQSWSFGTNGAQNDIFVSASTSPSSTASSDVQPSPTLPTSAISATAPATSAAVLKNYAKGAATGASTWIDNHEFNLASDGDTSSSWVTNGETVNAWLNLDFGGPITLNQVVLYDLPSSTDQILNCAVMLSSQEQIWLGPLNNDGSATTFTFSPRYTTSLLFGVFAVSDSTESVGLTEIQVFNNPAAVVSSTPTVPPASATSAAAAFSSAASSATGIVASTSTTTTSTSPSPAATTALTNYALSAQKSASSWIAGWDYGKAADGKTSTVWVSNNELAGAWYGLQFSTATTVNQVVLYGRANKAEQVTNCAVQFSDGSILPLGPLNADGSATTFNFTAKQTTTLFWGALEVASTATRVGLAEFQVFNNPSAVVQGASVPAQSSAAVVASIQAIAADTVSAVTSRVSVAVSAVVPAEASSSPPAVVSSTAAPTPAPSASASSSSAPAAKRLRRTVDEPRSSPRHPRDFLRRDVQPEPAPQMTSAARQGLTAEGLFAGIKPAWNAPVETSS</sequence>
<dbReference type="Pfam" id="PF24135">
    <property type="entry name" value="DUF7402"/>
    <property type="match status" value="1"/>
</dbReference>
<evidence type="ECO:0000256" key="9">
    <source>
        <dbReference type="ARBA" id="ARBA00023157"/>
    </source>
</evidence>
<dbReference type="SUPFAM" id="SSF49785">
    <property type="entry name" value="Galactose-binding domain-like"/>
    <property type="match status" value="2"/>
</dbReference>
<feature type="signal peptide" evidence="13">
    <location>
        <begin position="1"/>
        <end position="16"/>
    </location>
</feature>
<feature type="domain" description="F5/8 type C" evidence="14">
    <location>
        <begin position="488"/>
        <end position="577"/>
    </location>
</feature>
<dbReference type="GO" id="GO:0005576">
    <property type="term" value="C:extracellular region"/>
    <property type="evidence" value="ECO:0007669"/>
    <property type="project" value="UniProtKB-SubCell"/>
</dbReference>
<proteinExistence type="inferred from homology"/>
<evidence type="ECO:0000313" key="15">
    <source>
        <dbReference type="EMBL" id="TNY21244.1"/>
    </source>
</evidence>
<evidence type="ECO:0000256" key="13">
    <source>
        <dbReference type="SAM" id="SignalP"/>
    </source>
</evidence>
<gene>
    <name evidence="15" type="ORF">DMC30DRAFT_416263</name>
</gene>
<keyword evidence="10" id="KW-0325">Glycoprotein</keyword>
<comment type="subcellular location">
    <subcellularLocation>
        <location evidence="2">Secreted</location>
    </subcellularLocation>
</comment>
<keyword evidence="9" id="KW-1015">Disulfide bond</keyword>
<feature type="chain" id="PRO_5023042196" description="F5/8 type C domain-containing protein" evidence="13">
    <location>
        <begin position="17"/>
        <end position="770"/>
    </location>
</feature>
<dbReference type="EMBL" id="SOZI01000048">
    <property type="protein sequence ID" value="TNY21244.1"/>
    <property type="molecule type" value="Genomic_DNA"/>
</dbReference>
<keyword evidence="7" id="KW-0186">Copper</keyword>
<dbReference type="InterPro" id="IPR000421">
    <property type="entry name" value="FA58C"/>
</dbReference>
<name>A0A5C5FYU7_9BASI</name>
<feature type="compositionally biased region" description="Low complexity" evidence="12">
    <location>
        <begin position="680"/>
        <end position="708"/>
    </location>
</feature>
<comment type="cofactor">
    <cofactor evidence="1">
        <name>Cu(2+)</name>
        <dbReference type="ChEBI" id="CHEBI:29036"/>
    </cofactor>
</comment>
<evidence type="ECO:0000256" key="11">
    <source>
        <dbReference type="ARBA" id="ARBA00046340"/>
    </source>
</evidence>
<evidence type="ECO:0000256" key="7">
    <source>
        <dbReference type="ARBA" id="ARBA00023008"/>
    </source>
</evidence>
<evidence type="ECO:0000313" key="16">
    <source>
        <dbReference type="Proteomes" id="UP000311382"/>
    </source>
</evidence>
<keyword evidence="8" id="KW-0503">Monooxygenase</keyword>
<reference evidence="15 16" key="1">
    <citation type="submission" date="2019-03" db="EMBL/GenBank/DDBJ databases">
        <title>Rhodosporidium diobovatum UCD-FST 08-225 genome sequencing, assembly, and annotation.</title>
        <authorList>
            <person name="Fakankun I.U."/>
            <person name="Fristensky B."/>
            <person name="Levin D.B."/>
        </authorList>
    </citation>
    <scope>NUCLEOTIDE SEQUENCE [LARGE SCALE GENOMIC DNA]</scope>
    <source>
        <strain evidence="15 16">UCD-FST 08-225</strain>
    </source>
</reference>
<dbReference type="Gene3D" id="2.60.120.260">
    <property type="entry name" value="Galactose-binding domain-like"/>
    <property type="match status" value="2"/>
</dbReference>
<dbReference type="Pfam" id="PF22810">
    <property type="entry name" value="LPMO_AA14"/>
    <property type="match status" value="1"/>
</dbReference>
<dbReference type="OrthoDB" id="2019572at2759"/>
<dbReference type="AlphaFoldDB" id="A0A5C5FYU7"/>
<feature type="domain" description="F5/8 type C" evidence="14">
    <location>
        <begin position="304"/>
        <end position="399"/>
    </location>
</feature>
<dbReference type="InterPro" id="IPR054497">
    <property type="entry name" value="LPMO_AA14"/>
</dbReference>
<accession>A0A5C5FYU7</accession>
<keyword evidence="6" id="KW-0560">Oxidoreductase</keyword>
<dbReference type="InterPro" id="IPR008979">
    <property type="entry name" value="Galactose-bd-like_sf"/>
</dbReference>